<feature type="region of interest" description="Disordered" evidence="1">
    <location>
        <begin position="1"/>
        <end position="101"/>
    </location>
</feature>
<accession>A0AAV7KVZ4</accession>
<name>A0AAV7KVZ4_PLEWA</name>
<organism evidence="2 3">
    <name type="scientific">Pleurodeles waltl</name>
    <name type="common">Iberian ribbed newt</name>
    <dbReference type="NCBI Taxonomy" id="8319"/>
    <lineage>
        <taxon>Eukaryota</taxon>
        <taxon>Metazoa</taxon>
        <taxon>Chordata</taxon>
        <taxon>Craniata</taxon>
        <taxon>Vertebrata</taxon>
        <taxon>Euteleostomi</taxon>
        <taxon>Amphibia</taxon>
        <taxon>Batrachia</taxon>
        <taxon>Caudata</taxon>
        <taxon>Salamandroidea</taxon>
        <taxon>Salamandridae</taxon>
        <taxon>Pleurodelinae</taxon>
        <taxon>Pleurodeles</taxon>
    </lineage>
</organism>
<evidence type="ECO:0000313" key="3">
    <source>
        <dbReference type="Proteomes" id="UP001066276"/>
    </source>
</evidence>
<sequence length="117" mass="13401">MEKCLGGTLMEGDPTKAEDFKGQEVRGEKGDTERNKDGEEEEDAERNEDGEEEKDVERSDDREELREKARTEGDAGPEAETDREQRREEPTLRRPHHVPGGKWLHKVQAYLSKIAPI</sequence>
<feature type="compositionally biased region" description="Basic and acidic residues" evidence="1">
    <location>
        <begin position="80"/>
        <end position="92"/>
    </location>
</feature>
<keyword evidence="3" id="KW-1185">Reference proteome</keyword>
<dbReference type="Proteomes" id="UP001066276">
    <property type="component" value="Chromosome 12"/>
</dbReference>
<reference evidence="2" key="1">
    <citation type="journal article" date="2022" name="bioRxiv">
        <title>Sequencing and chromosome-scale assembly of the giantPleurodeles waltlgenome.</title>
        <authorList>
            <person name="Brown T."/>
            <person name="Elewa A."/>
            <person name="Iarovenko S."/>
            <person name="Subramanian E."/>
            <person name="Araus A.J."/>
            <person name="Petzold A."/>
            <person name="Susuki M."/>
            <person name="Suzuki K.-i.T."/>
            <person name="Hayashi T."/>
            <person name="Toyoda A."/>
            <person name="Oliveira C."/>
            <person name="Osipova E."/>
            <person name="Leigh N.D."/>
            <person name="Simon A."/>
            <person name="Yun M.H."/>
        </authorList>
    </citation>
    <scope>NUCLEOTIDE SEQUENCE</scope>
    <source>
        <strain evidence="2">20211129_DDA</strain>
        <tissue evidence="2">Liver</tissue>
    </source>
</reference>
<dbReference type="EMBL" id="JANPWB010000016">
    <property type="protein sequence ID" value="KAJ1083651.1"/>
    <property type="molecule type" value="Genomic_DNA"/>
</dbReference>
<comment type="caution">
    <text evidence="2">The sequence shown here is derived from an EMBL/GenBank/DDBJ whole genome shotgun (WGS) entry which is preliminary data.</text>
</comment>
<evidence type="ECO:0000256" key="1">
    <source>
        <dbReference type="SAM" id="MobiDB-lite"/>
    </source>
</evidence>
<feature type="compositionally biased region" description="Basic and acidic residues" evidence="1">
    <location>
        <begin position="13"/>
        <end position="37"/>
    </location>
</feature>
<gene>
    <name evidence="2" type="ORF">NDU88_003806</name>
</gene>
<protein>
    <submittedName>
        <fullName evidence="2">Uncharacterized protein</fullName>
    </submittedName>
</protein>
<feature type="compositionally biased region" description="Acidic residues" evidence="1">
    <location>
        <begin position="38"/>
        <end position="54"/>
    </location>
</feature>
<proteinExistence type="predicted"/>
<dbReference type="AlphaFoldDB" id="A0AAV7KVZ4"/>
<evidence type="ECO:0000313" key="2">
    <source>
        <dbReference type="EMBL" id="KAJ1083651.1"/>
    </source>
</evidence>
<feature type="compositionally biased region" description="Basic and acidic residues" evidence="1">
    <location>
        <begin position="55"/>
        <end position="73"/>
    </location>
</feature>